<keyword evidence="6" id="KW-0368">Histidine biosynthesis</keyword>
<dbReference type="Pfam" id="PF00475">
    <property type="entry name" value="IGPD"/>
    <property type="match status" value="2"/>
</dbReference>
<dbReference type="FunFam" id="3.30.230.40:FF:000003">
    <property type="entry name" value="Imidazoleglycerol-phosphate dehydratase HisB"/>
    <property type="match status" value="1"/>
</dbReference>
<evidence type="ECO:0000256" key="1">
    <source>
        <dbReference type="ARBA" id="ARBA00001723"/>
    </source>
</evidence>
<reference evidence="8 9" key="1">
    <citation type="journal article" date="2021" name="Sci. Rep.">
        <title>The genome of the diatom Chaetoceros tenuissimus carries an ancient integrated fragment of an extant virus.</title>
        <authorList>
            <person name="Hongo Y."/>
            <person name="Kimura K."/>
            <person name="Takaki Y."/>
            <person name="Yoshida Y."/>
            <person name="Baba S."/>
            <person name="Kobayashi G."/>
            <person name="Nagasaki K."/>
            <person name="Hano T."/>
            <person name="Tomaru Y."/>
        </authorList>
    </citation>
    <scope>NUCLEOTIDE SEQUENCE [LARGE SCALE GENOMIC DNA]</scope>
    <source>
        <strain evidence="8 9">NIES-3715</strain>
    </source>
</reference>
<dbReference type="PANTHER" id="PTHR23133">
    <property type="entry name" value="IMIDAZOLEGLYCEROL-PHOSPHATE DEHYDRATASE HIS7"/>
    <property type="match status" value="1"/>
</dbReference>
<dbReference type="InterPro" id="IPR038494">
    <property type="entry name" value="IGPD_sf"/>
</dbReference>
<comment type="caution">
    <text evidence="8">The sequence shown here is derived from an EMBL/GenBank/DDBJ whole genome shotgun (WGS) entry which is preliminary data.</text>
</comment>
<evidence type="ECO:0000256" key="6">
    <source>
        <dbReference type="ARBA" id="ARBA00023102"/>
    </source>
</evidence>
<evidence type="ECO:0000313" key="8">
    <source>
        <dbReference type="EMBL" id="GFH59221.1"/>
    </source>
</evidence>
<comment type="similarity">
    <text evidence="3">Belongs to the imidazoleglycerol-phosphate dehydratase family.</text>
</comment>
<protein>
    <recommendedName>
        <fullName evidence="4">imidazoleglycerol-phosphate dehydratase</fullName>
        <ecNumber evidence="4">4.2.1.19</ecNumber>
    </recommendedName>
</protein>
<evidence type="ECO:0000313" key="9">
    <source>
        <dbReference type="Proteomes" id="UP001054902"/>
    </source>
</evidence>
<accession>A0AAD3HDH4</accession>
<comment type="catalytic activity">
    <reaction evidence="1">
        <text>D-erythro-1-(imidazol-4-yl)glycerol 3-phosphate = 3-(imidazol-4-yl)-2-oxopropyl phosphate + H2O</text>
        <dbReference type="Rhea" id="RHEA:11040"/>
        <dbReference type="ChEBI" id="CHEBI:15377"/>
        <dbReference type="ChEBI" id="CHEBI:57766"/>
        <dbReference type="ChEBI" id="CHEBI:58278"/>
        <dbReference type="EC" id="4.2.1.19"/>
    </reaction>
</comment>
<keyword evidence="5" id="KW-0028">Amino-acid biosynthesis</keyword>
<sequence>MTELTVSGVQAIDLAKSTNPINTGIGFFDHMLDQFNSHAQIGVSATVTSTEGDDLDDRNRHGDDSLQLDLMKKVGIALGGEMKKLIPSSAGESRFCCPLDEALVECIISPSNDSPSFIFDLAPYGIYPKSGRKKIGQMMTSPLEFFFQNLCMAAGLNVSLKKIRGDNGHHVVESAFKAFSRALRNLIDGTDTTGQGAKMEEMWGHSSQSAKEGVVMKRTGSSSRKTKETTINVEIDLDDGVEGIKVETGIQTLDSFYTDLATEAGISLNVFCQGDLWVDDHHSSEDVSIAIGKVLNTALGTKAGLNRMWCSRAQCNDSIVEVTMDLSNRPCLTSNLSLSDYTEDCEYVGDMSVEMLEHALDSLVMNGQMTVHILECEKGSDIRNLATATALAFGKALRLCAAVDPRRAGKTASSKGTLSV</sequence>
<comment type="pathway">
    <text evidence="2">Amino-acid biosynthesis; L-histidine biosynthesis; L-histidine from 5-phospho-alpha-D-ribose 1-diphosphate: step 6/9.</text>
</comment>
<proteinExistence type="inferred from homology"/>
<dbReference type="InterPro" id="IPR000807">
    <property type="entry name" value="ImidazoleglycerolP_deHydtase"/>
</dbReference>
<dbReference type="EC" id="4.2.1.19" evidence="4"/>
<dbReference type="PANTHER" id="PTHR23133:SF2">
    <property type="entry name" value="IMIDAZOLEGLYCEROL-PHOSPHATE DEHYDRATASE"/>
    <property type="match status" value="1"/>
</dbReference>
<evidence type="ECO:0000256" key="4">
    <source>
        <dbReference type="ARBA" id="ARBA00012075"/>
    </source>
</evidence>
<evidence type="ECO:0000256" key="7">
    <source>
        <dbReference type="ARBA" id="ARBA00023239"/>
    </source>
</evidence>
<evidence type="ECO:0000256" key="5">
    <source>
        <dbReference type="ARBA" id="ARBA00022605"/>
    </source>
</evidence>
<dbReference type="AlphaFoldDB" id="A0AAD3HDH4"/>
<dbReference type="PROSITE" id="PS00955">
    <property type="entry name" value="IGP_DEHYDRATASE_2"/>
    <property type="match status" value="1"/>
</dbReference>
<evidence type="ECO:0000256" key="2">
    <source>
        <dbReference type="ARBA" id="ARBA00005047"/>
    </source>
</evidence>
<dbReference type="EMBL" id="BLLK01000062">
    <property type="protein sequence ID" value="GFH59221.1"/>
    <property type="molecule type" value="Genomic_DNA"/>
</dbReference>
<dbReference type="SUPFAM" id="SSF54211">
    <property type="entry name" value="Ribosomal protein S5 domain 2-like"/>
    <property type="match status" value="4"/>
</dbReference>
<dbReference type="Proteomes" id="UP001054902">
    <property type="component" value="Unassembled WGS sequence"/>
</dbReference>
<gene>
    <name evidence="8" type="ORF">CTEN210_15697</name>
</gene>
<dbReference type="GO" id="GO:0004424">
    <property type="term" value="F:imidazoleglycerol-phosphate dehydratase activity"/>
    <property type="evidence" value="ECO:0007669"/>
    <property type="project" value="UniProtKB-EC"/>
</dbReference>
<dbReference type="GO" id="GO:0000105">
    <property type="term" value="P:L-histidine biosynthetic process"/>
    <property type="evidence" value="ECO:0007669"/>
    <property type="project" value="UniProtKB-KW"/>
</dbReference>
<keyword evidence="9" id="KW-1185">Reference proteome</keyword>
<evidence type="ECO:0000256" key="3">
    <source>
        <dbReference type="ARBA" id="ARBA00007481"/>
    </source>
</evidence>
<dbReference type="Gene3D" id="3.30.230.40">
    <property type="entry name" value="Imidazole glycerol phosphate dehydratase, domain 1"/>
    <property type="match status" value="4"/>
</dbReference>
<name>A0AAD3HDH4_9STRA</name>
<dbReference type="InterPro" id="IPR020568">
    <property type="entry name" value="Ribosomal_Su5_D2-typ_SF"/>
</dbReference>
<dbReference type="InterPro" id="IPR020565">
    <property type="entry name" value="ImidazoleglycerP_deHydtase_CS"/>
</dbReference>
<keyword evidence="7" id="KW-0456">Lyase</keyword>
<organism evidence="8 9">
    <name type="scientific">Chaetoceros tenuissimus</name>
    <dbReference type="NCBI Taxonomy" id="426638"/>
    <lineage>
        <taxon>Eukaryota</taxon>
        <taxon>Sar</taxon>
        <taxon>Stramenopiles</taxon>
        <taxon>Ochrophyta</taxon>
        <taxon>Bacillariophyta</taxon>
        <taxon>Coscinodiscophyceae</taxon>
        <taxon>Chaetocerotophycidae</taxon>
        <taxon>Chaetocerotales</taxon>
        <taxon>Chaetocerotaceae</taxon>
        <taxon>Chaetoceros</taxon>
    </lineage>
</organism>